<dbReference type="EMBL" id="KY630187">
    <property type="protein sequence ID" value="AQW88783.1"/>
    <property type="molecule type" value="Genomic_DNA"/>
</dbReference>
<evidence type="ECO:0000313" key="5">
    <source>
        <dbReference type="Proteomes" id="UP000221837"/>
    </source>
</evidence>
<comment type="subcellular location">
    <subcellularLocation>
        <location evidence="1">Virion</location>
    </subcellularLocation>
</comment>
<feature type="domain" description="Peptidase S74" evidence="3">
    <location>
        <begin position="470"/>
        <end position="558"/>
    </location>
</feature>
<dbReference type="Pfam" id="PF13884">
    <property type="entry name" value="Peptidase_S74"/>
    <property type="match status" value="1"/>
</dbReference>
<sequence>MSIRFNHASNTVTGTDVIKLVVEGGTPTAPRPFRIDSSSVIMPNKQLPSGEAGALVFDIVSKTLKYHNGISWVELLSQDDILAPIQISLTDIYNQLANRVSTVTYSTSSVPSASVSGTNLNIIFPSSGGGGGTDIPGLFTSSPPGSIMQYSLSSGQSVASIREQMSGVSGGQNGRNGTASAPYVTKTGWCFADGSYWTWNGESGSVTKVVPNLNQNAYLKGITTTGLTKTDAVISGSGSIGNTSISFPQHYHGTGMMVGLSGDWGDDGYFISNKTWNDGIQYQGVQITGDLQRRTTGPVNGSDARTALSTSLAIFTGSDTTSHTHSLNSVDVAHFNVAVVYNIAEPSSALNQNAGDRRYVLKSGDTMTGSLTIANSAAIQANDTNLVLWFRNASGGERAAIYHASNTNTLRLRTAGGSEMSLNNVGLLNVSSITTGSITGSSLNISGTATTGPLNVNGQITATGDIWAFSDERLKENIKPIENAVDIIKSIRGVTGNFIGDERTRSMVIAQEVQKNFPCAVTEDVSGFLKVNYDALIPLLLNAVSTMSEEIASLRSIIK</sequence>
<evidence type="ECO:0000259" key="3">
    <source>
        <dbReference type="PROSITE" id="PS51688"/>
    </source>
</evidence>
<accession>A0A1S6UAM3</accession>
<name>A0A1S6UAM3_9CAUD</name>
<proteinExistence type="predicted"/>
<evidence type="ECO:0000256" key="2">
    <source>
        <dbReference type="ARBA" id="ARBA00022732"/>
    </source>
</evidence>
<dbReference type="PROSITE" id="PS51688">
    <property type="entry name" value="ICA"/>
    <property type="match status" value="1"/>
</dbReference>
<dbReference type="InterPro" id="IPR030392">
    <property type="entry name" value="S74_ICA"/>
</dbReference>
<protein>
    <submittedName>
        <fullName evidence="4">Tail fiber protein</fullName>
    </submittedName>
</protein>
<reference evidence="4" key="1">
    <citation type="submission" date="2017-02" db="EMBL/GenBank/DDBJ databases">
        <title>Genome sequence of Serratia marcescens phage BF.</title>
        <authorList>
            <person name="Casey E."/>
            <person name="Fitzgerald B."/>
            <person name="Mahony J."/>
            <person name="Lugli G."/>
            <person name="Ventura M."/>
            <person name="van Sinderen D."/>
        </authorList>
    </citation>
    <scope>NUCLEOTIDE SEQUENCE [LARGE SCALE GENOMIC DNA]</scope>
</reference>
<dbReference type="GO" id="GO:0098015">
    <property type="term" value="C:virus tail"/>
    <property type="evidence" value="ECO:0007669"/>
    <property type="project" value="UniProtKB-KW"/>
</dbReference>
<gene>
    <name evidence="4" type="ORF">BF_0258</name>
</gene>
<dbReference type="Proteomes" id="UP000221837">
    <property type="component" value="Genome"/>
</dbReference>
<evidence type="ECO:0000313" key="4">
    <source>
        <dbReference type="EMBL" id="AQW88783.1"/>
    </source>
</evidence>
<keyword evidence="2" id="KW-1227">Viral tail protein</keyword>
<keyword evidence="5" id="KW-1185">Reference proteome</keyword>
<organism evidence="4 5">
    <name type="scientific">Serratia phage BF</name>
    <dbReference type="NCBI Taxonomy" id="1962671"/>
    <lineage>
        <taxon>Viruses</taxon>
        <taxon>Duplodnaviria</taxon>
        <taxon>Heunggongvirae</taxon>
        <taxon>Uroviricota</taxon>
        <taxon>Caudoviricetes</taxon>
        <taxon>Eneladusvirus</taxon>
        <taxon>Eneladusvirus BF</taxon>
    </lineage>
</organism>
<dbReference type="OrthoDB" id="7706at10239"/>
<evidence type="ECO:0000256" key="1">
    <source>
        <dbReference type="ARBA" id="ARBA00004328"/>
    </source>
</evidence>
<keyword evidence="2" id="KW-0946">Virion</keyword>